<dbReference type="Proteomes" id="UP000182658">
    <property type="component" value="Unassembled WGS sequence"/>
</dbReference>
<name>A0A1J7J649_9PEZI</name>
<evidence type="ECO:0000313" key="2">
    <source>
        <dbReference type="Proteomes" id="UP000182658"/>
    </source>
</evidence>
<protein>
    <submittedName>
        <fullName evidence="1">Uncharacterized protein</fullName>
    </submittedName>
</protein>
<dbReference type="OrthoDB" id="4763081at2759"/>
<proteinExistence type="predicted"/>
<reference evidence="1 2" key="1">
    <citation type="submission" date="2016-10" db="EMBL/GenBank/DDBJ databases">
        <title>Draft genome sequence of Coniochaeta ligniaria NRRL30616, a lignocellulolytic fungus for bioabatement of inhibitors in plant biomass hydrolysates.</title>
        <authorList>
            <consortium name="DOE Joint Genome Institute"/>
            <person name="Jimenez D.J."/>
            <person name="Hector R.E."/>
            <person name="Riley R."/>
            <person name="Sun H."/>
            <person name="Grigoriev I.V."/>
            <person name="Van Elsas J.D."/>
            <person name="Nichols N.N."/>
        </authorList>
    </citation>
    <scope>NUCLEOTIDE SEQUENCE [LARGE SCALE GENOMIC DNA]</scope>
    <source>
        <strain evidence="1 2">NRRL 30616</strain>
    </source>
</reference>
<dbReference type="STRING" id="1408157.A0A1J7J649"/>
<gene>
    <name evidence="1" type="ORF">CONLIGDRAFT_625286</name>
</gene>
<sequence length="615" mass="69266">MATPALGTGVHDNGHLGLYPRCGICADIVFTNERVIGRKYVSLPRSVSPRVRRGCKLLLSQPHSQTENAYSALVFGNSDSTSYLGHTRSFDFPPRGHTITRVDGRLLCRYPDCKRCAASPEFAPIHSDCFDVFRQQCSVSTSCALDRLWTLAAWRHPWRGAQPIYLSAPRVDKDILRTISGFCGLPRLYTLPTELLEMIRRYSRHSLLWRCVPALQLAAHVSTMKPNPLLTVPLRDLLSWDRGGKFERLVGFRVPSESSTLRLTIDSAGISKLERLPKPPMYIGEYTNRFAYIVQEEESISHVMAQLKNGRLRLKFPVRSRILPIWNTPAPPNLSLCKAYPAALTSCPIIQTVEMNGISGVTFFFAFGQLFGIHIHRSEESCAMDTFARNLSDRLQRSVVWIYLPISRPDIILVLGIREVLRSPSLNVLVRTALIGDVVVGSQSKGQAKDILLDASGPLTMVYGEPREGDPVSSFGAYRGRSSDQTLPPPFRLINRGPCPINDAYFSWAPLRDVSSTLVFYDQETGFCRGIVFCYQNRGLRAVGQCRLQVDPADRFVQPVRLCFRTRPYGNQHIYNVQVKFNPTETDSEGWESRPMEGLVKFWFTPESSFLVVEN</sequence>
<dbReference type="AlphaFoldDB" id="A0A1J7J649"/>
<evidence type="ECO:0000313" key="1">
    <source>
        <dbReference type="EMBL" id="OIW22970.1"/>
    </source>
</evidence>
<dbReference type="EMBL" id="KV875109">
    <property type="protein sequence ID" value="OIW22970.1"/>
    <property type="molecule type" value="Genomic_DNA"/>
</dbReference>
<organism evidence="1 2">
    <name type="scientific">Coniochaeta ligniaria NRRL 30616</name>
    <dbReference type="NCBI Taxonomy" id="1408157"/>
    <lineage>
        <taxon>Eukaryota</taxon>
        <taxon>Fungi</taxon>
        <taxon>Dikarya</taxon>
        <taxon>Ascomycota</taxon>
        <taxon>Pezizomycotina</taxon>
        <taxon>Sordariomycetes</taxon>
        <taxon>Sordariomycetidae</taxon>
        <taxon>Coniochaetales</taxon>
        <taxon>Coniochaetaceae</taxon>
        <taxon>Coniochaeta</taxon>
    </lineage>
</organism>
<accession>A0A1J7J649</accession>
<dbReference type="InParanoid" id="A0A1J7J649"/>
<keyword evidence="2" id="KW-1185">Reference proteome</keyword>